<dbReference type="PANTHER" id="PTHR23077">
    <property type="entry name" value="AAA-FAMILY ATPASE"/>
    <property type="match status" value="1"/>
</dbReference>
<dbReference type="InterPro" id="IPR003959">
    <property type="entry name" value="ATPase_AAA_core"/>
</dbReference>
<dbReference type="GO" id="GO:0005778">
    <property type="term" value="C:peroxisomal membrane"/>
    <property type="evidence" value="ECO:0007669"/>
    <property type="project" value="TreeGrafter"/>
</dbReference>
<dbReference type="Gene3D" id="3.40.50.300">
    <property type="entry name" value="P-loop containing nucleotide triphosphate hydrolases"/>
    <property type="match status" value="2"/>
</dbReference>
<gene>
    <name evidence="13" type="ORF">DB88DRAFT_483512</name>
</gene>
<dbReference type="Gene3D" id="1.10.8.60">
    <property type="match status" value="2"/>
</dbReference>
<dbReference type="GO" id="GO:0005524">
    <property type="term" value="F:ATP binding"/>
    <property type="evidence" value="ECO:0007669"/>
    <property type="project" value="UniProtKB-KW"/>
</dbReference>
<dbReference type="Pfam" id="PF00004">
    <property type="entry name" value="AAA"/>
    <property type="match status" value="2"/>
</dbReference>
<dbReference type="FunFam" id="3.10.330.10:FF:000006">
    <property type="entry name" value="Peroxisome biogenesis factor 1"/>
    <property type="match status" value="1"/>
</dbReference>
<evidence type="ECO:0000256" key="3">
    <source>
        <dbReference type="ARBA" id="ARBA00022593"/>
    </source>
</evidence>
<dbReference type="GO" id="GO:0016558">
    <property type="term" value="P:protein import into peroxisome matrix"/>
    <property type="evidence" value="ECO:0007669"/>
    <property type="project" value="TreeGrafter"/>
</dbReference>
<name>A0AAD9FSH1_PAPLA</name>
<dbReference type="PROSITE" id="PS00674">
    <property type="entry name" value="AAA"/>
    <property type="match status" value="1"/>
</dbReference>
<evidence type="ECO:0000256" key="4">
    <source>
        <dbReference type="ARBA" id="ARBA00022741"/>
    </source>
</evidence>
<dbReference type="PANTHER" id="PTHR23077:SF12">
    <property type="entry name" value="PEROXISOMAL ATPASE PEX1"/>
    <property type="match status" value="1"/>
</dbReference>
<accession>A0AAD9FSH1</accession>
<comment type="similarity">
    <text evidence="2">Belongs to the AAA ATPase family.</text>
</comment>
<feature type="region of interest" description="Disordered" evidence="11">
    <location>
        <begin position="862"/>
        <end position="902"/>
    </location>
</feature>
<evidence type="ECO:0000313" key="14">
    <source>
        <dbReference type="Proteomes" id="UP001182556"/>
    </source>
</evidence>
<feature type="region of interest" description="Disordered" evidence="11">
    <location>
        <begin position="987"/>
        <end position="1006"/>
    </location>
</feature>
<dbReference type="SUPFAM" id="SSF54585">
    <property type="entry name" value="Cdc48 domain 2-like"/>
    <property type="match status" value="1"/>
</dbReference>
<dbReference type="EMBL" id="JAODAN010000003">
    <property type="protein sequence ID" value="KAK1925316.1"/>
    <property type="molecule type" value="Genomic_DNA"/>
</dbReference>
<dbReference type="GO" id="GO:0005829">
    <property type="term" value="C:cytosol"/>
    <property type="evidence" value="ECO:0007669"/>
    <property type="project" value="TreeGrafter"/>
</dbReference>
<keyword evidence="3" id="KW-0962">Peroxisome biogenesis</keyword>
<dbReference type="InterPro" id="IPR003960">
    <property type="entry name" value="ATPase_AAA_CS"/>
</dbReference>
<reference evidence="13" key="1">
    <citation type="submission" date="2023-02" db="EMBL/GenBank/DDBJ databases">
        <title>Identification and recombinant expression of a fungal hydrolase from Papiliotrema laurentii that hydrolyzes apple cutin and clears colloidal polyester polyurethane.</title>
        <authorList>
            <consortium name="DOE Joint Genome Institute"/>
            <person name="Roman V.A."/>
            <person name="Bojanowski C."/>
            <person name="Crable B.R."/>
            <person name="Wagner D.N."/>
            <person name="Hung C.S."/>
            <person name="Nadeau L.J."/>
            <person name="Schratz L."/>
            <person name="Haridas S."/>
            <person name="Pangilinan J."/>
            <person name="Lipzen A."/>
            <person name="Na H."/>
            <person name="Yan M."/>
            <person name="Ng V."/>
            <person name="Grigoriev I.V."/>
            <person name="Spatafora J.W."/>
            <person name="Barlow D."/>
            <person name="Biffinger J."/>
            <person name="Kelley-Loughnane N."/>
            <person name="Varaljay V.A."/>
            <person name="Crookes-Goodson W.J."/>
        </authorList>
    </citation>
    <scope>NUCLEOTIDE SEQUENCE</scope>
    <source>
        <strain evidence="13">5307AH</strain>
    </source>
</reference>
<dbReference type="SMART" id="SM00382">
    <property type="entry name" value="AAA"/>
    <property type="match status" value="2"/>
</dbReference>
<feature type="domain" description="AAA+ ATPase" evidence="12">
    <location>
        <begin position="668"/>
        <end position="803"/>
    </location>
</feature>
<dbReference type="CDD" id="cd19526">
    <property type="entry name" value="RecA-like_PEX1_r2"/>
    <property type="match status" value="1"/>
</dbReference>
<keyword evidence="14" id="KW-1185">Reference proteome</keyword>
<evidence type="ECO:0000256" key="1">
    <source>
        <dbReference type="ARBA" id="ARBA00004370"/>
    </source>
</evidence>
<dbReference type="Gene3D" id="3.10.330.10">
    <property type="match status" value="1"/>
</dbReference>
<evidence type="ECO:0000256" key="8">
    <source>
        <dbReference type="ARBA" id="ARBA00032509"/>
    </source>
</evidence>
<dbReference type="InterPro" id="IPR015342">
    <property type="entry name" value="PEX1-N_C-lobe"/>
</dbReference>
<keyword evidence="6" id="KW-0067">ATP-binding</keyword>
<dbReference type="InterPro" id="IPR009010">
    <property type="entry name" value="Asp_de-COase-like_dom_sf"/>
</dbReference>
<feature type="compositionally biased region" description="Basic and acidic residues" evidence="11">
    <location>
        <begin position="878"/>
        <end position="893"/>
    </location>
</feature>
<evidence type="ECO:0000256" key="11">
    <source>
        <dbReference type="SAM" id="MobiDB-lite"/>
    </source>
</evidence>
<dbReference type="CDD" id="cd00009">
    <property type="entry name" value="AAA"/>
    <property type="match status" value="1"/>
</dbReference>
<sequence>MPKKATIKYRSLRSNLVHLPLSLYAQLAQSQTRPQGIILHLLPLVSGSSSNRVKEAYVGWSGLAAASSLGLSGVGEGKEVLETLEMDPEVAGSLSMPEGTIVEISIIHNPSKARSVSVTPLTSDDWEILEQNASFLEENLLSQLRAARKGQEIDVWVRGRTKIRIRVDDTDPGTNTAVLLNADTEVYVAPRPRGLKPKPQQEPTTLQPAVTTAKGKEKPTGSSRGFKARLVPGRVASQWGKPPAQQVSGPVFLCAHNVLEKARRKFGVERGDAYVRGVAENKKPEAGNVTNGDKEGEEGAKDDGMEGFLTEWDEVPDGCVVLLGNTSNEWEGWATIRLISATTPRKLKSNKENPAIIELPSPTIRPRLAGVSELVEQAVGYLRRAAISNTARPLLVTGAKGSGKTSLAQLIGDILEADRDSLTEVIYEDVARIDSEGRIGTIKEKMSAWVEQGSEKAPALLILDGIDTLLPPEDELTPASNFAALSNHFCELFDASNLPAGLLVIVTATSSQSLHPMLNQRHVFGETVKVPAANKETRREILQLLVEQQTQQQSGSVIGHHTPLDFVTLGSMTEGYTAADLKDLVGGALQQAVVRSTQANEAIAFTLEDFGAAQAAFTPLSLRGVSLQKSDVKWSDIGGLQEPRRVLRETLEWPTKYAQIFANCPLRLRSGLLLYGYPGCGKTLLASAVAKECGLNFISVKGPEILNKYIGASEKSVRDLFERASAAKPCVLFFDEFDSIAPKRGHDSTGVTDRVVNQLLTEMDGAQGLDGVYVLAATSRPDLIDSALLRPGRLDKSLLCDMPSKEDRLEIIRAVSTKLTFDPSIDFEMMPAETEGLSGADLQAVVYNAHLDVVQASLAGDEVQEPAESASKGKGKGKAVEGKGKGSGEDKAGVPKGKGSKIKAWKQIAPDTPWDRDDIAGMDAKIEAILANSQSRTVVKKEATKTPVPVIEQRHLLKSLANTRPSVSPADRARLHRIYSAFVADRAGSMPNGDMGRETGTRSSLM</sequence>
<proteinExistence type="inferred from homology"/>
<keyword evidence="5" id="KW-0378">Hydrolase</keyword>
<dbReference type="SUPFAM" id="SSF52540">
    <property type="entry name" value="P-loop containing nucleoside triphosphate hydrolases"/>
    <property type="match status" value="2"/>
</dbReference>
<dbReference type="Pfam" id="PF09262">
    <property type="entry name" value="PEX-1N"/>
    <property type="match status" value="1"/>
</dbReference>
<evidence type="ECO:0000259" key="12">
    <source>
        <dbReference type="SMART" id="SM00382"/>
    </source>
</evidence>
<dbReference type="AlphaFoldDB" id="A0AAD9FSH1"/>
<evidence type="ECO:0000256" key="6">
    <source>
        <dbReference type="ARBA" id="ARBA00022840"/>
    </source>
</evidence>
<dbReference type="InterPro" id="IPR050168">
    <property type="entry name" value="AAA_ATPase_domain"/>
</dbReference>
<dbReference type="InterPro" id="IPR027417">
    <property type="entry name" value="P-loop_NTPase"/>
</dbReference>
<protein>
    <recommendedName>
        <fullName evidence="9">Peroxisomal ATPase PEX1</fullName>
    </recommendedName>
    <alternativeName>
        <fullName evidence="8">Peroxin-1</fullName>
    </alternativeName>
</protein>
<evidence type="ECO:0000256" key="7">
    <source>
        <dbReference type="ARBA" id="ARBA00023136"/>
    </source>
</evidence>
<evidence type="ECO:0000256" key="10">
    <source>
        <dbReference type="ARBA" id="ARBA00048778"/>
    </source>
</evidence>
<feature type="compositionally biased region" description="Polar residues" evidence="11">
    <location>
        <begin position="201"/>
        <end position="210"/>
    </location>
</feature>
<evidence type="ECO:0000313" key="13">
    <source>
        <dbReference type="EMBL" id="KAK1925316.1"/>
    </source>
</evidence>
<dbReference type="InterPro" id="IPR029067">
    <property type="entry name" value="CDC48_domain_2-like_sf"/>
</dbReference>
<feature type="domain" description="AAA+ ATPase" evidence="12">
    <location>
        <begin position="390"/>
        <end position="534"/>
    </location>
</feature>
<comment type="catalytic activity">
    <reaction evidence="10">
        <text>ATP + H2O = ADP + phosphate + H(+)</text>
        <dbReference type="Rhea" id="RHEA:13065"/>
        <dbReference type="ChEBI" id="CHEBI:15377"/>
        <dbReference type="ChEBI" id="CHEBI:15378"/>
        <dbReference type="ChEBI" id="CHEBI:30616"/>
        <dbReference type="ChEBI" id="CHEBI:43474"/>
        <dbReference type="ChEBI" id="CHEBI:456216"/>
    </reaction>
    <physiologicalReaction direction="left-to-right" evidence="10">
        <dbReference type="Rhea" id="RHEA:13066"/>
    </physiologicalReaction>
</comment>
<evidence type="ECO:0000256" key="9">
    <source>
        <dbReference type="ARBA" id="ARBA00034532"/>
    </source>
</evidence>
<evidence type="ECO:0000256" key="2">
    <source>
        <dbReference type="ARBA" id="ARBA00006914"/>
    </source>
</evidence>
<keyword evidence="4" id="KW-0547">Nucleotide-binding</keyword>
<comment type="subcellular location">
    <subcellularLocation>
        <location evidence="1">Membrane</location>
    </subcellularLocation>
</comment>
<evidence type="ECO:0000256" key="5">
    <source>
        <dbReference type="ARBA" id="ARBA00022801"/>
    </source>
</evidence>
<dbReference type="Proteomes" id="UP001182556">
    <property type="component" value="Unassembled WGS sequence"/>
</dbReference>
<comment type="caution">
    <text evidence="13">The sequence shown here is derived from an EMBL/GenBank/DDBJ whole genome shotgun (WGS) entry which is preliminary data.</text>
</comment>
<keyword evidence="7" id="KW-0472">Membrane</keyword>
<dbReference type="SUPFAM" id="SSF50692">
    <property type="entry name" value="ADC-like"/>
    <property type="match status" value="1"/>
</dbReference>
<dbReference type="FunFam" id="3.40.50.300:FF:000149">
    <property type="entry name" value="Nuclear valosin-containing protein-like"/>
    <property type="match status" value="1"/>
</dbReference>
<dbReference type="GO" id="GO:0016887">
    <property type="term" value="F:ATP hydrolysis activity"/>
    <property type="evidence" value="ECO:0007669"/>
    <property type="project" value="InterPro"/>
</dbReference>
<dbReference type="InterPro" id="IPR003593">
    <property type="entry name" value="AAA+_ATPase"/>
</dbReference>
<feature type="region of interest" description="Disordered" evidence="11">
    <location>
        <begin position="192"/>
        <end position="226"/>
    </location>
</feature>
<organism evidence="13 14">
    <name type="scientific">Papiliotrema laurentii</name>
    <name type="common">Cryptococcus laurentii</name>
    <dbReference type="NCBI Taxonomy" id="5418"/>
    <lineage>
        <taxon>Eukaryota</taxon>
        <taxon>Fungi</taxon>
        <taxon>Dikarya</taxon>
        <taxon>Basidiomycota</taxon>
        <taxon>Agaricomycotina</taxon>
        <taxon>Tremellomycetes</taxon>
        <taxon>Tremellales</taxon>
        <taxon>Rhynchogastremaceae</taxon>
        <taxon>Papiliotrema</taxon>
    </lineage>
</organism>